<gene>
    <name evidence="1" type="ORF">ABIC55_001311</name>
</gene>
<dbReference type="Proteomes" id="UP001549104">
    <property type="component" value="Unassembled WGS sequence"/>
</dbReference>
<keyword evidence="2" id="KW-1185">Reference proteome</keyword>
<reference evidence="1 2" key="1">
    <citation type="submission" date="2024-06" db="EMBL/GenBank/DDBJ databases">
        <title>Sorghum-associated microbial communities from plants grown in Nebraska, USA.</title>
        <authorList>
            <person name="Schachtman D."/>
        </authorList>
    </citation>
    <scope>NUCLEOTIDE SEQUENCE [LARGE SCALE GENOMIC DNA]</scope>
    <source>
        <strain evidence="1 2">1288</strain>
    </source>
</reference>
<evidence type="ECO:0000313" key="1">
    <source>
        <dbReference type="EMBL" id="MET3656227.1"/>
    </source>
</evidence>
<name>A0ABV2K559_SPOPS</name>
<dbReference type="EMBL" id="JBEPME010000001">
    <property type="protein sequence ID" value="MET3656227.1"/>
    <property type="molecule type" value="Genomic_DNA"/>
</dbReference>
<evidence type="ECO:0000313" key="2">
    <source>
        <dbReference type="Proteomes" id="UP001549104"/>
    </source>
</evidence>
<protein>
    <submittedName>
        <fullName evidence="1">Uncharacterized protein</fullName>
    </submittedName>
</protein>
<organism evidence="1 2">
    <name type="scientific">Sporosarcina psychrophila</name>
    <name type="common">Bacillus psychrophilus</name>
    <dbReference type="NCBI Taxonomy" id="1476"/>
    <lineage>
        <taxon>Bacteria</taxon>
        <taxon>Bacillati</taxon>
        <taxon>Bacillota</taxon>
        <taxon>Bacilli</taxon>
        <taxon>Bacillales</taxon>
        <taxon>Caryophanaceae</taxon>
        <taxon>Sporosarcina</taxon>
    </lineage>
</organism>
<comment type="caution">
    <text evidence="1">The sequence shown here is derived from an EMBL/GenBank/DDBJ whole genome shotgun (WGS) entry which is preliminary data.</text>
</comment>
<proteinExistence type="predicted"/>
<sequence>MIVETVEGQVVRICRFSTVLRGGGTQSTARGVNSFFRKINTLFEEKGIIGTHIFNRLKLCVPIILYK</sequence>
<accession>A0ABV2K559</accession>